<protein>
    <submittedName>
        <fullName evidence="13">Transcriptional repressor</fullName>
    </submittedName>
</protein>
<dbReference type="GO" id="GO:0000976">
    <property type="term" value="F:transcription cis-regulatory region binding"/>
    <property type="evidence" value="ECO:0007669"/>
    <property type="project" value="TreeGrafter"/>
</dbReference>
<feature type="binding site" evidence="11">
    <location>
        <position position="133"/>
    </location>
    <ligand>
        <name>Zn(2+)</name>
        <dbReference type="ChEBI" id="CHEBI:29105"/>
    </ligand>
</feature>
<feature type="binding site" evidence="12">
    <location>
        <position position="84"/>
    </location>
    <ligand>
        <name>Fe cation</name>
        <dbReference type="ChEBI" id="CHEBI:24875"/>
    </ligand>
</feature>
<keyword evidence="12" id="KW-0408">Iron</keyword>
<keyword evidence="9" id="KW-0238">DNA-binding</keyword>
<keyword evidence="10" id="KW-0804">Transcription</keyword>
<dbReference type="GO" id="GO:0008270">
    <property type="term" value="F:zinc ion binding"/>
    <property type="evidence" value="ECO:0007669"/>
    <property type="project" value="TreeGrafter"/>
</dbReference>
<dbReference type="InterPro" id="IPR002481">
    <property type="entry name" value="FUR"/>
</dbReference>
<feature type="binding site" evidence="11">
    <location>
        <position position="130"/>
    </location>
    <ligand>
        <name>Zn(2+)</name>
        <dbReference type="ChEBI" id="CHEBI:29105"/>
    </ligand>
</feature>
<dbReference type="Gene3D" id="1.10.10.10">
    <property type="entry name" value="Winged helix-like DNA-binding domain superfamily/Winged helix DNA-binding domain"/>
    <property type="match status" value="1"/>
</dbReference>
<dbReference type="GO" id="GO:1900376">
    <property type="term" value="P:regulation of secondary metabolite biosynthetic process"/>
    <property type="evidence" value="ECO:0007669"/>
    <property type="project" value="TreeGrafter"/>
</dbReference>
<comment type="subcellular location">
    <subcellularLocation>
        <location evidence="1">Cytoplasm</location>
    </subcellularLocation>
</comment>
<evidence type="ECO:0000256" key="2">
    <source>
        <dbReference type="ARBA" id="ARBA00007957"/>
    </source>
</evidence>
<comment type="cofactor">
    <cofactor evidence="12">
        <name>Mn(2+)</name>
        <dbReference type="ChEBI" id="CHEBI:29035"/>
    </cofactor>
    <cofactor evidence="12">
        <name>Fe(2+)</name>
        <dbReference type="ChEBI" id="CHEBI:29033"/>
    </cofactor>
    <text evidence="12">Binds 1 Mn(2+) or Fe(2+) ion per subunit.</text>
</comment>
<dbReference type="FunFam" id="1.10.10.10:FF:000459">
    <property type="entry name" value="Ferric uptake regulation protein"/>
    <property type="match status" value="1"/>
</dbReference>
<evidence type="ECO:0000256" key="7">
    <source>
        <dbReference type="ARBA" id="ARBA00022833"/>
    </source>
</evidence>
<comment type="cofactor">
    <cofactor evidence="11">
        <name>Zn(2+)</name>
        <dbReference type="ChEBI" id="CHEBI:29105"/>
    </cofactor>
    <text evidence="11">Binds 1 zinc ion per subunit.</text>
</comment>
<keyword evidence="4" id="KW-0963">Cytoplasm</keyword>
<dbReference type="InterPro" id="IPR043135">
    <property type="entry name" value="Fur_C"/>
</dbReference>
<evidence type="ECO:0000256" key="12">
    <source>
        <dbReference type="PIRSR" id="PIRSR602481-2"/>
    </source>
</evidence>
<dbReference type="PANTHER" id="PTHR33202:SF2">
    <property type="entry name" value="FERRIC UPTAKE REGULATION PROTEIN"/>
    <property type="match status" value="1"/>
</dbReference>
<comment type="similarity">
    <text evidence="2">Belongs to the Fur family.</text>
</comment>
<evidence type="ECO:0000256" key="1">
    <source>
        <dbReference type="ARBA" id="ARBA00004496"/>
    </source>
</evidence>
<feature type="binding site" evidence="11">
    <location>
        <position position="90"/>
    </location>
    <ligand>
        <name>Zn(2+)</name>
        <dbReference type="ChEBI" id="CHEBI:29105"/>
    </ligand>
</feature>
<comment type="caution">
    <text evidence="13">The sequence shown here is derived from an EMBL/GenBank/DDBJ whole genome shotgun (WGS) entry which is preliminary data.</text>
</comment>
<dbReference type="Proteomes" id="UP000473325">
    <property type="component" value="Unassembled WGS sequence"/>
</dbReference>
<dbReference type="GO" id="GO:0045892">
    <property type="term" value="P:negative regulation of DNA-templated transcription"/>
    <property type="evidence" value="ECO:0007669"/>
    <property type="project" value="TreeGrafter"/>
</dbReference>
<dbReference type="PANTHER" id="PTHR33202">
    <property type="entry name" value="ZINC UPTAKE REGULATION PROTEIN"/>
    <property type="match status" value="1"/>
</dbReference>
<dbReference type="RefSeq" id="WP_160878850.1">
    <property type="nucleotide sequence ID" value="NZ_WUEK01000009.1"/>
</dbReference>
<organism evidence="13 14">
    <name type="scientific">Nocardioides flavescens</name>
    <dbReference type="NCBI Taxonomy" id="2691959"/>
    <lineage>
        <taxon>Bacteria</taxon>
        <taxon>Bacillati</taxon>
        <taxon>Actinomycetota</taxon>
        <taxon>Actinomycetes</taxon>
        <taxon>Propionibacteriales</taxon>
        <taxon>Nocardioidaceae</taxon>
        <taxon>Nocardioides</taxon>
    </lineage>
</organism>
<dbReference type="AlphaFoldDB" id="A0A6L7EY82"/>
<accession>A0A6L7EY82</accession>
<gene>
    <name evidence="13" type="ORF">GRQ65_15360</name>
</gene>
<comment type="subunit">
    <text evidence="3">Homodimer.</text>
</comment>
<evidence type="ECO:0000256" key="3">
    <source>
        <dbReference type="ARBA" id="ARBA00011738"/>
    </source>
</evidence>
<dbReference type="Pfam" id="PF01475">
    <property type="entry name" value="FUR"/>
    <property type="match status" value="1"/>
</dbReference>
<evidence type="ECO:0000313" key="13">
    <source>
        <dbReference type="EMBL" id="MXG90926.1"/>
    </source>
</evidence>
<dbReference type="EMBL" id="WUEK01000009">
    <property type="protein sequence ID" value="MXG90926.1"/>
    <property type="molecule type" value="Genomic_DNA"/>
</dbReference>
<proteinExistence type="inferred from homology"/>
<dbReference type="GO" id="GO:0005829">
    <property type="term" value="C:cytosol"/>
    <property type="evidence" value="ECO:0007669"/>
    <property type="project" value="TreeGrafter"/>
</dbReference>
<dbReference type="SUPFAM" id="SSF46785">
    <property type="entry name" value="Winged helix' DNA-binding domain"/>
    <property type="match status" value="1"/>
</dbReference>
<keyword evidence="8" id="KW-0805">Transcription regulation</keyword>
<evidence type="ECO:0000313" key="14">
    <source>
        <dbReference type="Proteomes" id="UP000473325"/>
    </source>
</evidence>
<keyword evidence="5" id="KW-0678">Repressor</keyword>
<evidence type="ECO:0000256" key="8">
    <source>
        <dbReference type="ARBA" id="ARBA00023015"/>
    </source>
</evidence>
<feature type="binding site" evidence="12">
    <location>
        <position position="105"/>
    </location>
    <ligand>
        <name>Fe cation</name>
        <dbReference type="ChEBI" id="CHEBI:24875"/>
    </ligand>
</feature>
<evidence type="ECO:0000256" key="4">
    <source>
        <dbReference type="ARBA" id="ARBA00022490"/>
    </source>
</evidence>
<name>A0A6L7EY82_9ACTN</name>
<reference evidence="13 14" key="1">
    <citation type="submission" date="2019-12" db="EMBL/GenBank/DDBJ databases">
        <authorList>
            <person name="Kun Z."/>
        </authorList>
    </citation>
    <scope>NUCLEOTIDE SEQUENCE [LARGE SCALE GENOMIC DNA]</scope>
    <source>
        <strain evidence="13 14">YIM 123512</strain>
    </source>
</reference>
<evidence type="ECO:0000256" key="10">
    <source>
        <dbReference type="ARBA" id="ARBA00023163"/>
    </source>
</evidence>
<keyword evidence="14" id="KW-1185">Reference proteome</keyword>
<keyword evidence="6 11" id="KW-0479">Metal-binding</keyword>
<keyword evidence="7 11" id="KW-0862">Zinc</keyword>
<evidence type="ECO:0000256" key="11">
    <source>
        <dbReference type="PIRSR" id="PIRSR602481-1"/>
    </source>
</evidence>
<evidence type="ECO:0000256" key="5">
    <source>
        <dbReference type="ARBA" id="ARBA00022491"/>
    </source>
</evidence>
<sequence>MAVSSRPAEGRRSTRQRSLLRELVGETTAFTSAQQLHQVLRERGESVGLATVYRNLQVLVEDGEVDTLRGEDGEVLYRQCSPRHHHHLVCRGCGRVEEVQGPAVERWADRAAEEHGFTDVAHTVEIFGLCPACAALTSSPS</sequence>
<evidence type="ECO:0000256" key="6">
    <source>
        <dbReference type="ARBA" id="ARBA00022723"/>
    </source>
</evidence>
<dbReference type="InterPro" id="IPR036388">
    <property type="entry name" value="WH-like_DNA-bd_sf"/>
</dbReference>
<dbReference type="GO" id="GO:0003700">
    <property type="term" value="F:DNA-binding transcription factor activity"/>
    <property type="evidence" value="ECO:0007669"/>
    <property type="project" value="InterPro"/>
</dbReference>
<dbReference type="Gene3D" id="3.30.1490.190">
    <property type="match status" value="1"/>
</dbReference>
<dbReference type="CDD" id="cd07153">
    <property type="entry name" value="Fur_like"/>
    <property type="match status" value="1"/>
</dbReference>
<evidence type="ECO:0000256" key="9">
    <source>
        <dbReference type="ARBA" id="ARBA00023125"/>
    </source>
</evidence>
<feature type="binding site" evidence="12">
    <location>
        <position position="122"/>
    </location>
    <ligand>
        <name>Fe cation</name>
        <dbReference type="ChEBI" id="CHEBI:24875"/>
    </ligand>
</feature>
<feature type="binding site" evidence="11">
    <location>
        <position position="93"/>
    </location>
    <ligand>
        <name>Zn(2+)</name>
        <dbReference type="ChEBI" id="CHEBI:29105"/>
    </ligand>
</feature>
<dbReference type="InterPro" id="IPR036390">
    <property type="entry name" value="WH_DNA-bd_sf"/>
</dbReference>